<dbReference type="GeneID" id="84648851"/>
<dbReference type="Proteomes" id="UP000321245">
    <property type="component" value="Unassembled WGS sequence"/>
</dbReference>
<protein>
    <submittedName>
        <fullName evidence="1">Uncharacterized protein</fullName>
    </submittedName>
</protein>
<comment type="caution">
    <text evidence="1">The sequence shown here is derived from an EMBL/GenBank/DDBJ whole genome shotgun (WGS) entry which is preliminary data.</text>
</comment>
<keyword evidence="2" id="KW-1185">Reference proteome</keyword>
<dbReference type="RefSeq" id="WP_146810322.1">
    <property type="nucleotide sequence ID" value="NZ_BJXC01000002.1"/>
</dbReference>
<dbReference type="STRING" id="1218108.GCA_000382425_00582"/>
<dbReference type="EMBL" id="BJXC01000002">
    <property type="protein sequence ID" value="GEM50626.1"/>
    <property type="molecule type" value="Genomic_DNA"/>
</dbReference>
<evidence type="ECO:0000313" key="2">
    <source>
        <dbReference type="Proteomes" id="UP000321245"/>
    </source>
</evidence>
<reference evidence="1 2" key="1">
    <citation type="submission" date="2019-07" db="EMBL/GenBank/DDBJ databases">
        <title>Whole genome shotgun sequence of Empedobacter brevis NBRC 14943.</title>
        <authorList>
            <person name="Hosoyama A."/>
            <person name="Uohara A."/>
            <person name="Ohji S."/>
            <person name="Ichikawa N."/>
        </authorList>
    </citation>
    <scope>NUCLEOTIDE SEQUENCE [LARGE SCALE GENOMIC DNA]</scope>
    <source>
        <strain evidence="1 2">NBRC 14943</strain>
    </source>
</reference>
<accession>A0A511NDE5</accession>
<organism evidence="1 2">
    <name type="scientific">Empedobacter brevis NBRC 14943 = ATCC 43319</name>
    <dbReference type="NCBI Taxonomy" id="1218108"/>
    <lineage>
        <taxon>Bacteria</taxon>
        <taxon>Pseudomonadati</taxon>
        <taxon>Bacteroidota</taxon>
        <taxon>Flavobacteriia</taxon>
        <taxon>Flavobacteriales</taxon>
        <taxon>Weeksellaceae</taxon>
        <taxon>Empedobacter</taxon>
    </lineage>
</organism>
<proteinExistence type="predicted"/>
<gene>
    <name evidence="1" type="ORF">EB1_04160</name>
</gene>
<sequence length="158" mass="18987">MSKIKSLLTRLKISLIKKFIVAKYYIINFLGSFIPNIKNMQYTEEDILKRFGNIIIHFINQHQDFKIKEHHLPQIQYFDYKSKSCSICYLIEYETKDHKIIDFELYIKSSSENTSFLLNDKSKEDEILDLYYELHDIPEKDLFSENMRLVKSTKNELT</sequence>
<evidence type="ECO:0000313" key="1">
    <source>
        <dbReference type="EMBL" id="GEM50626.1"/>
    </source>
</evidence>
<dbReference type="AlphaFoldDB" id="A0A511NDE5"/>
<name>A0A511NDE5_9FLAO</name>